<dbReference type="InterPro" id="IPR036396">
    <property type="entry name" value="Cyt_P450_sf"/>
</dbReference>
<keyword evidence="11" id="KW-0472">Membrane</keyword>
<keyword evidence="8 10" id="KW-0503">Monooxygenase</keyword>
<keyword evidence="13" id="KW-1185">Reference proteome</keyword>
<evidence type="ECO:0000256" key="2">
    <source>
        <dbReference type="ARBA" id="ARBA00005179"/>
    </source>
</evidence>
<dbReference type="Gene3D" id="1.10.630.10">
    <property type="entry name" value="Cytochrome P450"/>
    <property type="match status" value="1"/>
</dbReference>
<dbReference type="InterPro" id="IPR017972">
    <property type="entry name" value="Cyt_P450_CS"/>
</dbReference>
<dbReference type="HOGENOM" id="CLU_001570_2_3_1"/>
<keyword evidence="11" id="KW-0812">Transmembrane</keyword>
<evidence type="ECO:0000256" key="8">
    <source>
        <dbReference type="ARBA" id="ARBA00023033"/>
    </source>
</evidence>
<dbReference type="STRING" id="765440.A0A0C3FHY1"/>
<reference evidence="13" key="2">
    <citation type="submission" date="2015-01" db="EMBL/GenBank/DDBJ databases">
        <title>Evolutionary Origins and Diversification of the Mycorrhizal Mutualists.</title>
        <authorList>
            <consortium name="DOE Joint Genome Institute"/>
            <consortium name="Mycorrhizal Genomics Consortium"/>
            <person name="Kohler A."/>
            <person name="Kuo A."/>
            <person name="Nagy L.G."/>
            <person name="Floudas D."/>
            <person name="Copeland A."/>
            <person name="Barry K.W."/>
            <person name="Cichocki N."/>
            <person name="Veneault-Fourrey C."/>
            <person name="LaButti K."/>
            <person name="Lindquist E.A."/>
            <person name="Lipzen A."/>
            <person name="Lundell T."/>
            <person name="Morin E."/>
            <person name="Murat C."/>
            <person name="Riley R."/>
            <person name="Ohm R."/>
            <person name="Sun H."/>
            <person name="Tunlid A."/>
            <person name="Henrissat B."/>
            <person name="Grigoriev I.V."/>
            <person name="Hibbett D.S."/>
            <person name="Martin F."/>
        </authorList>
    </citation>
    <scope>NUCLEOTIDE SEQUENCE [LARGE SCALE GENOMIC DNA]</scope>
    <source>
        <strain evidence="13">F 1598</strain>
    </source>
</reference>
<dbReference type="EMBL" id="KN833011">
    <property type="protein sequence ID" value="KIM79189.1"/>
    <property type="molecule type" value="Genomic_DNA"/>
</dbReference>
<evidence type="ECO:0000256" key="6">
    <source>
        <dbReference type="ARBA" id="ARBA00023002"/>
    </source>
</evidence>
<dbReference type="InParanoid" id="A0A0C3FHY1"/>
<sequence length="509" mass="57220">MSTWYPIFAALLGLFLWLGVIYVRSNRVPLPPGPPRKFIVGNLFDIPKGPTWPVLAQWKEKYGDIVYIESLGSPIVILNTLEAVNALFDKRGTNYSHRPIFTMAGELMGLDRSMVVINYGKTWREHRKLTYIALNPEAVKQYYRAQERIALLLLNGLLDAPQDFDSLLRLLVFVALHMTVIFALTKSCSTAGRTILAVTYGLDIMSADDDYIVDAEAALVIASKFLLPGAHIVDLFPFLKHIPKWAPFARFHREADAARQLMDRMVDRPYNHVKMELAQGHAPPSFVHHILADPNSKYDVNSADFQTLLTWTAGTMYGAGSETTYAAINTFILAMTLFPNKQAIAQGELDRVVGTSRLPTMEDRSSLPYIEALIKETLRWHVILPQSIPRRTDKDDVYKGYFIPAGTLVIPNLWFIAFDSTDHPEDFTPERYLTPGEPPQDPRSYCFGFGRRICPGKQLADNSLFITIASILSVFAISKEIDELGNEIPVHPSFGGGLVRCIYIICHPC</sequence>
<evidence type="ECO:0000313" key="12">
    <source>
        <dbReference type="EMBL" id="KIM79189.1"/>
    </source>
</evidence>
<feature type="binding site" description="axial binding residue" evidence="9">
    <location>
        <position position="454"/>
    </location>
    <ligand>
        <name>heme</name>
        <dbReference type="ChEBI" id="CHEBI:30413"/>
    </ligand>
    <ligandPart>
        <name>Fe</name>
        <dbReference type="ChEBI" id="CHEBI:18248"/>
    </ligandPart>
</feature>
<comment type="similarity">
    <text evidence="3 10">Belongs to the cytochrome P450 family.</text>
</comment>
<dbReference type="InterPro" id="IPR050364">
    <property type="entry name" value="Cytochrome_P450_fung"/>
</dbReference>
<dbReference type="GO" id="GO:0004497">
    <property type="term" value="F:monooxygenase activity"/>
    <property type="evidence" value="ECO:0007669"/>
    <property type="project" value="UniProtKB-KW"/>
</dbReference>
<protein>
    <recommendedName>
        <fullName evidence="14">Cytochrome P450</fullName>
    </recommendedName>
</protein>
<keyword evidence="4 9" id="KW-0349">Heme</keyword>
<dbReference type="InterPro" id="IPR001128">
    <property type="entry name" value="Cyt_P450"/>
</dbReference>
<name>A0A0C3FHY1_PILCF</name>
<evidence type="ECO:0000256" key="7">
    <source>
        <dbReference type="ARBA" id="ARBA00023004"/>
    </source>
</evidence>
<dbReference type="InterPro" id="IPR002401">
    <property type="entry name" value="Cyt_P450_E_grp-I"/>
</dbReference>
<reference evidence="12 13" key="1">
    <citation type="submission" date="2014-04" db="EMBL/GenBank/DDBJ databases">
        <authorList>
            <consortium name="DOE Joint Genome Institute"/>
            <person name="Kuo A."/>
            <person name="Tarkka M."/>
            <person name="Buscot F."/>
            <person name="Kohler A."/>
            <person name="Nagy L.G."/>
            <person name="Floudas D."/>
            <person name="Copeland A."/>
            <person name="Barry K.W."/>
            <person name="Cichocki N."/>
            <person name="Veneault-Fourrey C."/>
            <person name="LaButti K."/>
            <person name="Lindquist E.A."/>
            <person name="Lipzen A."/>
            <person name="Lundell T."/>
            <person name="Morin E."/>
            <person name="Murat C."/>
            <person name="Sun H."/>
            <person name="Tunlid A."/>
            <person name="Henrissat B."/>
            <person name="Grigoriev I.V."/>
            <person name="Hibbett D.S."/>
            <person name="Martin F."/>
            <person name="Nordberg H.P."/>
            <person name="Cantor M.N."/>
            <person name="Hua S.X."/>
        </authorList>
    </citation>
    <scope>NUCLEOTIDE SEQUENCE [LARGE SCALE GENOMIC DNA]</scope>
    <source>
        <strain evidence="12 13">F 1598</strain>
    </source>
</reference>
<evidence type="ECO:0000256" key="5">
    <source>
        <dbReference type="ARBA" id="ARBA00022723"/>
    </source>
</evidence>
<dbReference type="AlphaFoldDB" id="A0A0C3FHY1"/>
<dbReference type="PROSITE" id="PS00086">
    <property type="entry name" value="CYTOCHROME_P450"/>
    <property type="match status" value="1"/>
</dbReference>
<dbReference type="PRINTS" id="PR00385">
    <property type="entry name" value="P450"/>
</dbReference>
<dbReference type="Proteomes" id="UP000054166">
    <property type="component" value="Unassembled WGS sequence"/>
</dbReference>
<evidence type="ECO:0000256" key="4">
    <source>
        <dbReference type="ARBA" id="ARBA00022617"/>
    </source>
</evidence>
<accession>A0A0C3FHY1</accession>
<keyword evidence="11" id="KW-1133">Transmembrane helix</keyword>
<dbReference type="GO" id="GO:0020037">
    <property type="term" value="F:heme binding"/>
    <property type="evidence" value="ECO:0007669"/>
    <property type="project" value="InterPro"/>
</dbReference>
<keyword evidence="5 9" id="KW-0479">Metal-binding</keyword>
<organism evidence="12 13">
    <name type="scientific">Piloderma croceum (strain F 1598)</name>
    <dbReference type="NCBI Taxonomy" id="765440"/>
    <lineage>
        <taxon>Eukaryota</taxon>
        <taxon>Fungi</taxon>
        <taxon>Dikarya</taxon>
        <taxon>Basidiomycota</taxon>
        <taxon>Agaricomycotina</taxon>
        <taxon>Agaricomycetes</taxon>
        <taxon>Agaricomycetidae</taxon>
        <taxon>Atheliales</taxon>
        <taxon>Atheliaceae</taxon>
        <taxon>Piloderma</taxon>
    </lineage>
</organism>
<dbReference type="CDD" id="cd11065">
    <property type="entry name" value="CYP64-like"/>
    <property type="match status" value="1"/>
</dbReference>
<dbReference type="PRINTS" id="PR00463">
    <property type="entry name" value="EP450I"/>
</dbReference>
<comment type="cofactor">
    <cofactor evidence="1 9">
        <name>heme</name>
        <dbReference type="ChEBI" id="CHEBI:30413"/>
    </cofactor>
</comment>
<evidence type="ECO:0000313" key="13">
    <source>
        <dbReference type="Proteomes" id="UP000054166"/>
    </source>
</evidence>
<dbReference type="SUPFAM" id="SSF48264">
    <property type="entry name" value="Cytochrome P450"/>
    <property type="match status" value="1"/>
</dbReference>
<keyword evidence="6 10" id="KW-0560">Oxidoreductase</keyword>
<evidence type="ECO:0000256" key="9">
    <source>
        <dbReference type="PIRSR" id="PIRSR602401-1"/>
    </source>
</evidence>
<dbReference type="GO" id="GO:0016705">
    <property type="term" value="F:oxidoreductase activity, acting on paired donors, with incorporation or reduction of molecular oxygen"/>
    <property type="evidence" value="ECO:0007669"/>
    <property type="project" value="InterPro"/>
</dbReference>
<evidence type="ECO:0000256" key="3">
    <source>
        <dbReference type="ARBA" id="ARBA00010617"/>
    </source>
</evidence>
<dbReference type="GO" id="GO:0005506">
    <property type="term" value="F:iron ion binding"/>
    <property type="evidence" value="ECO:0007669"/>
    <property type="project" value="InterPro"/>
</dbReference>
<feature type="transmembrane region" description="Helical" evidence="11">
    <location>
        <begin position="6"/>
        <end position="23"/>
    </location>
</feature>
<dbReference type="Pfam" id="PF00067">
    <property type="entry name" value="p450"/>
    <property type="match status" value="1"/>
</dbReference>
<comment type="pathway">
    <text evidence="2">Secondary metabolite biosynthesis.</text>
</comment>
<dbReference type="OrthoDB" id="2789670at2759"/>
<gene>
    <name evidence="12" type="ORF">PILCRDRAFT_823775</name>
</gene>
<evidence type="ECO:0000256" key="10">
    <source>
        <dbReference type="RuleBase" id="RU000461"/>
    </source>
</evidence>
<dbReference type="PANTHER" id="PTHR46300">
    <property type="entry name" value="P450, PUTATIVE (EUROFUNG)-RELATED-RELATED"/>
    <property type="match status" value="1"/>
</dbReference>
<evidence type="ECO:0000256" key="1">
    <source>
        <dbReference type="ARBA" id="ARBA00001971"/>
    </source>
</evidence>
<evidence type="ECO:0000256" key="11">
    <source>
        <dbReference type="SAM" id="Phobius"/>
    </source>
</evidence>
<keyword evidence="7 9" id="KW-0408">Iron</keyword>
<evidence type="ECO:0008006" key="14">
    <source>
        <dbReference type="Google" id="ProtNLM"/>
    </source>
</evidence>
<proteinExistence type="inferred from homology"/>
<dbReference type="PANTHER" id="PTHR46300:SF7">
    <property type="entry name" value="P450, PUTATIVE (EUROFUNG)-RELATED"/>
    <property type="match status" value="1"/>
</dbReference>